<feature type="compositionally biased region" description="Basic and acidic residues" evidence="4">
    <location>
        <begin position="101"/>
        <end position="111"/>
    </location>
</feature>
<dbReference type="EMBL" id="SRRM01000002">
    <property type="protein sequence ID" value="TKY90282.1"/>
    <property type="molecule type" value="Genomic_DNA"/>
</dbReference>
<dbReference type="GeneID" id="40723175"/>
<dbReference type="OrthoDB" id="1932312at2759"/>
<dbReference type="PANTHER" id="PTHR14221:SF0">
    <property type="entry name" value="WD REPEAT-CONTAINING PROTEIN 44"/>
    <property type="match status" value="1"/>
</dbReference>
<keyword evidence="6" id="KW-1185">Reference proteome</keyword>
<evidence type="ECO:0000256" key="4">
    <source>
        <dbReference type="SAM" id="MobiDB-lite"/>
    </source>
</evidence>
<feature type="region of interest" description="Disordered" evidence="4">
    <location>
        <begin position="242"/>
        <end position="284"/>
    </location>
</feature>
<evidence type="ECO:0000256" key="3">
    <source>
        <dbReference type="PROSITE-ProRule" id="PRU00221"/>
    </source>
</evidence>
<dbReference type="InterPro" id="IPR036322">
    <property type="entry name" value="WD40_repeat_dom_sf"/>
</dbReference>
<dbReference type="InterPro" id="IPR040324">
    <property type="entry name" value="WDR44/Dgr2"/>
</dbReference>
<sequence>MPMLIFNEPEFGPIWPRRSGRFAASHIPVFKPEARRDRRAIADATLPRDPHSSASESAAWFEHMYGSAPTNRSTTFSSISSASCSSSSSPSMDKVCSHDRIRSSETARPTDAESPNLCNHSTIPHPKVIKIKPPFKSKPGEDVDFDNVFLAQELHASLSSSGRNATMGNLSSRVQQDLSTTLSAEKRPKRSSWAAGRSPSSRAIKNTAQVSAVTNSNPDHDTEWHARRSRIDGRFSFGRNSTTALSATSRSSDVGDTFRSRSRRFNGGLEPHGDTKSKSIKSTTSKPQTYALQFSLDGRYLAAAGSDHLIRLYKVISSPEDRADEIDLARMPHEKECCHRKISPAYSQRPCAWGRNSTKSDVRGVAPELAPIFKSNPVHVFAGHTGDVQDLSWSKNNFLLSCSSDKTARLWHPDRSDSLCTFTTSAVVSSVDFHPADDRYFVTGGLDGKLRLWNITARRVHSTHDVHGFITAVAFSSSGAAVFVGTRSGSLLAFECTDTLQYVRAVTVKSANKGSQVSKITSIQPIKLDATESTTDLSAKSRAEYITITSNDSRVRIYSINSQRLVSHFKATRYINRTSQIRATSSSDFQYIVSGSEDASIHIWSVKSNAPLSANMSAGVKRNKSFLRTQRVKEDNINWRCWEAGSGSVRCAVFAPAATEKLLALAHDPILKDGGKARIVVSSDDSNSIRVWRSDPFGRFF</sequence>
<evidence type="ECO:0008006" key="7">
    <source>
        <dbReference type="Google" id="ProtNLM"/>
    </source>
</evidence>
<dbReference type="SUPFAM" id="SSF50978">
    <property type="entry name" value="WD40 repeat-like"/>
    <property type="match status" value="1"/>
</dbReference>
<feature type="compositionally biased region" description="Polar residues" evidence="4">
    <location>
        <begin position="159"/>
        <end position="183"/>
    </location>
</feature>
<reference evidence="5 6" key="1">
    <citation type="submission" date="2019-05" db="EMBL/GenBank/DDBJ databases">
        <title>Sporisorium graminicola CBS 10092 draft sequencing and annotation.</title>
        <authorList>
            <person name="Solano-Gonzalez S."/>
            <person name="Caddick M.X."/>
            <person name="Darby A."/>
        </authorList>
    </citation>
    <scope>NUCLEOTIDE SEQUENCE [LARGE SCALE GENOMIC DNA]</scope>
    <source>
        <strain evidence="5 6">CBS 10092</strain>
    </source>
</reference>
<feature type="repeat" description="WD" evidence="3">
    <location>
        <begin position="428"/>
        <end position="463"/>
    </location>
</feature>
<dbReference type="RefSeq" id="XP_029742267.1">
    <property type="nucleotide sequence ID" value="XM_029880881.1"/>
</dbReference>
<feature type="region of interest" description="Disordered" evidence="4">
    <location>
        <begin position="159"/>
        <end position="225"/>
    </location>
</feature>
<gene>
    <name evidence="5" type="ORF">EX895_000280</name>
</gene>
<dbReference type="InterPro" id="IPR001680">
    <property type="entry name" value="WD40_rpt"/>
</dbReference>
<organism evidence="5 6">
    <name type="scientific">Sporisorium graminicola</name>
    <dbReference type="NCBI Taxonomy" id="280036"/>
    <lineage>
        <taxon>Eukaryota</taxon>
        <taxon>Fungi</taxon>
        <taxon>Dikarya</taxon>
        <taxon>Basidiomycota</taxon>
        <taxon>Ustilaginomycotina</taxon>
        <taxon>Ustilaginomycetes</taxon>
        <taxon>Ustilaginales</taxon>
        <taxon>Ustilaginaceae</taxon>
        <taxon>Sporisorium</taxon>
    </lineage>
</organism>
<dbReference type="SMART" id="SM00320">
    <property type="entry name" value="WD40"/>
    <property type="match status" value="6"/>
</dbReference>
<dbReference type="PANTHER" id="PTHR14221">
    <property type="entry name" value="WD REPEAT DOMAIN 44"/>
    <property type="match status" value="1"/>
</dbReference>
<keyword evidence="1 3" id="KW-0853">WD repeat</keyword>
<dbReference type="InterPro" id="IPR020472">
    <property type="entry name" value="WD40_PAC1"/>
</dbReference>
<keyword evidence="2" id="KW-0677">Repeat</keyword>
<dbReference type="Gene3D" id="2.130.10.10">
    <property type="entry name" value="YVTN repeat-like/Quinoprotein amine dehydrogenase"/>
    <property type="match status" value="1"/>
</dbReference>
<dbReference type="PRINTS" id="PR00320">
    <property type="entry name" value="GPROTEINBRPT"/>
</dbReference>
<evidence type="ECO:0000256" key="2">
    <source>
        <dbReference type="ARBA" id="ARBA00022737"/>
    </source>
</evidence>
<evidence type="ECO:0000256" key="1">
    <source>
        <dbReference type="ARBA" id="ARBA00022574"/>
    </source>
</evidence>
<feature type="repeat" description="WD" evidence="3">
    <location>
        <begin position="381"/>
        <end position="421"/>
    </location>
</feature>
<name>A0A4U7L4C2_9BASI</name>
<feature type="region of interest" description="Disordered" evidence="4">
    <location>
        <begin position="101"/>
        <end position="121"/>
    </location>
</feature>
<dbReference type="Proteomes" id="UP000306050">
    <property type="component" value="Chromosome SGRAM_1"/>
</dbReference>
<comment type="caution">
    <text evidence="5">The sequence shown here is derived from an EMBL/GenBank/DDBJ whole genome shotgun (WGS) entry which is preliminary data.</text>
</comment>
<feature type="compositionally biased region" description="Polar residues" evidence="4">
    <location>
        <begin position="198"/>
        <end position="217"/>
    </location>
</feature>
<dbReference type="AlphaFoldDB" id="A0A4U7L4C2"/>
<feature type="compositionally biased region" description="Low complexity" evidence="4">
    <location>
        <begin position="242"/>
        <end position="252"/>
    </location>
</feature>
<dbReference type="InterPro" id="IPR015943">
    <property type="entry name" value="WD40/YVTN_repeat-like_dom_sf"/>
</dbReference>
<evidence type="ECO:0000313" key="5">
    <source>
        <dbReference type="EMBL" id="TKY90282.1"/>
    </source>
</evidence>
<dbReference type="PROSITE" id="PS50294">
    <property type="entry name" value="WD_REPEATS_REGION"/>
    <property type="match status" value="2"/>
</dbReference>
<dbReference type="PROSITE" id="PS50082">
    <property type="entry name" value="WD_REPEATS_2"/>
    <property type="match status" value="3"/>
</dbReference>
<protein>
    <recommendedName>
        <fullName evidence="7">WD repeat-containing protein 44</fullName>
    </recommendedName>
</protein>
<dbReference type="Pfam" id="PF00400">
    <property type="entry name" value="WD40"/>
    <property type="match status" value="4"/>
</dbReference>
<proteinExistence type="predicted"/>
<feature type="repeat" description="WD" evidence="3">
    <location>
        <begin position="586"/>
        <end position="614"/>
    </location>
</feature>
<accession>A0A4U7L4C2</accession>
<evidence type="ECO:0000313" key="6">
    <source>
        <dbReference type="Proteomes" id="UP000306050"/>
    </source>
</evidence>
<dbReference type="KEGG" id="sgra:EX895_000280"/>